<name>A0A427ARJ6_ENSVE</name>
<sequence length="91" mass="10698">MYRSARLPVRGPSTTGRYRQNRSSVIDFGRRRSIEGEKGKKKKRKRRKKKEEEKKKEYLMPSSSACCRRPRLWVAASLAIFLPRGEKDRGD</sequence>
<accession>A0A427ARJ6</accession>
<proteinExistence type="predicted"/>
<gene>
    <name evidence="2" type="ORF">B296_00013261</name>
</gene>
<evidence type="ECO:0000313" key="3">
    <source>
        <dbReference type="Proteomes" id="UP000287651"/>
    </source>
</evidence>
<feature type="compositionally biased region" description="Basic and acidic residues" evidence="1">
    <location>
        <begin position="28"/>
        <end position="38"/>
    </location>
</feature>
<organism evidence="2 3">
    <name type="scientific">Ensete ventricosum</name>
    <name type="common">Abyssinian banana</name>
    <name type="synonym">Musa ensete</name>
    <dbReference type="NCBI Taxonomy" id="4639"/>
    <lineage>
        <taxon>Eukaryota</taxon>
        <taxon>Viridiplantae</taxon>
        <taxon>Streptophyta</taxon>
        <taxon>Embryophyta</taxon>
        <taxon>Tracheophyta</taxon>
        <taxon>Spermatophyta</taxon>
        <taxon>Magnoliopsida</taxon>
        <taxon>Liliopsida</taxon>
        <taxon>Zingiberales</taxon>
        <taxon>Musaceae</taxon>
        <taxon>Ensete</taxon>
    </lineage>
</organism>
<feature type="non-terminal residue" evidence="2">
    <location>
        <position position="91"/>
    </location>
</feature>
<feature type="compositionally biased region" description="Polar residues" evidence="1">
    <location>
        <begin position="12"/>
        <end position="24"/>
    </location>
</feature>
<dbReference type="AlphaFoldDB" id="A0A427ARJ6"/>
<dbReference type="EMBL" id="AMZH03001578">
    <property type="protein sequence ID" value="RRT78813.1"/>
    <property type="molecule type" value="Genomic_DNA"/>
</dbReference>
<feature type="region of interest" description="Disordered" evidence="1">
    <location>
        <begin position="1"/>
        <end position="61"/>
    </location>
</feature>
<feature type="compositionally biased region" description="Basic residues" evidence="1">
    <location>
        <begin position="39"/>
        <end position="49"/>
    </location>
</feature>
<evidence type="ECO:0000256" key="1">
    <source>
        <dbReference type="SAM" id="MobiDB-lite"/>
    </source>
</evidence>
<evidence type="ECO:0000313" key="2">
    <source>
        <dbReference type="EMBL" id="RRT78813.1"/>
    </source>
</evidence>
<reference evidence="2 3" key="1">
    <citation type="journal article" date="2014" name="Agronomy (Basel)">
        <title>A Draft Genome Sequence for Ensete ventricosum, the Drought-Tolerant Tree Against Hunger.</title>
        <authorList>
            <person name="Harrison J."/>
            <person name="Moore K.A."/>
            <person name="Paszkiewicz K."/>
            <person name="Jones T."/>
            <person name="Grant M."/>
            <person name="Ambacheew D."/>
            <person name="Muzemil S."/>
            <person name="Studholme D.J."/>
        </authorList>
    </citation>
    <scope>NUCLEOTIDE SEQUENCE [LARGE SCALE GENOMIC DNA]</scope>
</reference>
<comment type="caution">
    <text evidence="2">The sequence shown here is derived from an EMBL/GenBank/DDBJ whole genome shotgun (WGS) entry which is preliminary data.</text>
</comment>
<dbReference type="Proteomes" id="UP000287651">
    <property type="component" value="Unassembled WGS sequence"/>
</dbReference>
<protein>
    <submittedName>
        <fullName evidence="2">Uncharacterized protein</fullName>
    </submittedName>
</protein>